<organism evidence="6 7">
    <name type="scientific">Erythroxylum novogranatense</name>
    <dbReference type="NCBI Taxonomy" id="1862640"/>
    <lineage>
        <taxon>Eukaryota</taxon>
        <taxon>Viridiplantae</taxon>
        <taxon>Streptophyta</taxon>
        <taxon>Embryophyta</taxon>
        <taxon>Tracheophyta</taxon>
        <taxon>Spermatophyta</taxon>
        <taxon>Magnoliopsida</taxon>
        <taxon>eudicotyledons</taxon>
        <taxon>Gunneridae</taxon>
        <taxon>Pentapetalae</taxon>
        <taxon>rosids</taxon>
        <taxon>fabids</taxon>
        <taxon>Malpighiales</taxon>
        <taxon>Erythroxylaceae</taxon>
        <taxon>Erythroxylum</taxon>
    </lineage>
</organism>
<dbReference type="InterPro" id="IPR036093">
    <property type="entry name" value="NAC_dom_sf"/>
</dbReference>
<dbReference type="PROSITE" id="PS51005">
    <property type="entry name" value="NAC"/>
    <property type="match status" value="1"/>
</dbReference>
<dbReference type="EMBL" id="JAIWQS010000003">
    <property type="protein sequence ID" value="KAJ8769283.1"/>
    <property type="molecule type" value="Genomic_DNA"/>
</dbReference>
<keyword evidence="1" id="KW-0805">Transcription regulation</keyword>
<keyword evidence="7" id="KW-1185">Reference proteome</keyword>
<evidence type="ECO:0000256" key="2">
    <source>
        <dbReference type="ARBA" id="ARBA00023125"/>
    </source>
</evidence>
<dbReference type="InterPro" id="IPR003441">
    <property type="entry name" value="NAC-dom"/>
</dbReference>
<evidence type="ECO:0000256" key="1">
    <source>
        <dbReference type="ARBA" id="ARBA00023015"/>
    </source>
</evidence>
<evidence type="ECO:0000313" key="7">
    <source>
        <dbReference type="Proteomes" id="UP001159364"/>
    </source>
</evidence>
<dbReference type="Gene3D" id="2.170.150.80">
    <property type="entry name" value="NAC domain"/>
    <property type="match status" value="1"/>
</dbReference>
<keyword evidence="3" id="KW-0804">Transcription</keyword>
<keyword evidence="4" id="KW-0539">Nucleus</keyword>
<sequence length="253" mass="29499">MGTNQEGNNDEEKYLDSFPSGYRFRPYDSELIEDYLIKKINKEKLPPNRIKDVELYKYNPSDLAEMYPANEGKEWYFFTPRDRKYRNGDRPNRRAGDGFWKATGADKPVKKDGIVTGFRKALVFYIGKPNGGHKTDWIMHEYKVNSNTNRVRTGEHDMRLDDWVLCRIYRKADRSSRAKPLEPEPEVCDAIEYQHILSEDPHSFANLDFISNLNETELYLDITTYIDNNFTNSVSQIISPASVMLAPPKFSPY</sequence>
<keyword evidence="2" id="KW-0238">DNA-binding</keyword>
<dbReference type="PANTHER" id="PTHR31719">
    <property type="entry name" value="NAC TRANSCRIPTION FACTOR 56"/>
    <property type="match status" value="1"/>
</dbReference>
<protein>
    <recommendedName>
        <fullName evidence="5">NAC domain-containing protein</fullName>
    </recommendedName>
</protein>
<comment type="caution">
    <text evidence="6">The sequence shown here is derived from an EMBL/GenBank/DDBJ whole genome shotgun (WGS) entry which is preliminary data.</text>
</comment>
<proteinExistence type="predicted"/>
<dbReference type="GO" id="GO:0006355">
    <property type="term" value="P:regulation of DNA-templated transcription"/>
    <property type="evidence" value="ECO:0007669"/>
    <property type="project" value="InterPro"/>
</dbReference>
<feature type="domain" description="NAC" evidence="5">
    <location>
        <begin position="18"/>
        <end position="171"/>
    </location>
</feature>
<dbReference type="AlphaFoldDB" id="A0AAV8TSW5"/>
<evidence type="ECO:0000259" key="5">
    <source>
        <dbReference type="PROSITE" id="PS51005"/>
    </source>
</evidence>
<name>A0AAV8TSW5_9ROSI</name>
<accession>A0AAV8TSW5</accession>
<dbReference type="Pfam" id="PF02365">
    <property type="entry name" value="NAM"/>
    <property type="match status" value="1"/>
</dbReference>
<evidence type="ECO:0000256" key="4">
    <source>
        <dbReference type="ARBA" id="ARBA00023242"/>
    </source>
</evidence>
<reference evidence="6 7" key="1">
    <citation type="submission" date="2021-09" db="EMBL/GenBank/DDBJ databases">
        <title>Genomic insights and catalytic innovation underlie evolution of tropane alkaloids biosynthesis.</title>
        <authorList>
            <person name="Wang Y.-J."/>
            <person name="Tian T."/>
            <person name="Huang J.-P."/>
            <person name="Huang S.-X."/>
        </authorList>
    </citation>
    <scope>NUCLEOTIDE SEQUENCE [LARGE SCALE GENOMIC DNA]</scope>
    <source>
        <strain evidence="6">KIB-2018</strain>
        <tissue evidence="6">Leaf</tissue>
    </source>
</reference>
<dbReference type="GO" id="GO:0003677">
    <property type="term" value="F:DNA binding"/>
    <property type="evidence" value="ECO:0007669"/>
    <property type="project" value="UniProtKB-KW"/>
</dbReference>
<evidence type="ECO:0000313" key="6">
    <source>
        <dbReference type="EMBL" id="KAJ8769283.1"/>
    </source>
</evidence>
<dbReference type="PANTHER" id="PTHR31719:SF160">
    <property type="entry name" value="NAC TRANSCRIPTION FACTOR 29-LIKE"/>
    <property type="match status" value="1"/>
</dbReference>
<dbReference type="SUPFAM" id="SSF101941">
    <property type="entry name" value="NAC domain"/>
    <property type="match status" value="1"/>
</dbReference>
<dbReference type="Proteomes" id="UP001159364">
    <property type="component" value="Linkage Group LG03"/>
</dbReference>
<evidence type="ECO:0000256" key="3">
    <source>
        <dbReference type="ARBA" id="ARBA00023163"/>
    </source>
</evidence>
<gene>
    <name evidence="6" type="ORF">K2173_002487</name>
</gene>